<dbReference type="PANTHER" id="PTHR30386">
    <property type="entry name" value="MEMBRANE FUSION SUBUNIT OF EMRAB-TOLC MULTIDRUG EFFLUX PUMP"/>
    <property type="match status" value="1"/>
</dbReference>
<dbReference type="InterPro" id="IPR010129">
    <property type="entry name" value="T1SS_HlyD"/>
</dbReference>
<evidence type="ECO:0000256" key="8">
    <source>
        <dbReference type="ARBA" id="ARBA00023136"/>
    </source>
</evidence>
<gene>
    <name evidence="13" type="ORF">BCF33_1795</name>
</gene>
<accession>A0A2T0X1V4</accession>
<comment type="subcellular location">
    <subcellularLocation>
        <location evidence="1 9">Cell inner membrane</location>
        <topology evidence="1 9">Single-pass membrane protein</topology>
    </subcellularLocation>
</comment>
<dbReference type="GO" id="GO:0015031">
    <property type="term" value="P:protein transport"/>
    <property type="evidence" value="ECO:0007669"/>
    <property type="project" value="InterPro"/>
</dbReference>
<dbReference type="InterPro" id="IPR058781">
    <property type="entry name" value="HH_AprE-like"/>
</dbReference>
<dbReference type="InterPro" id="IPR011053">
    <property type="entry name" value="Single_hybrid_motif"/>
</dbReference>
<evidence type="ECO:0000259" key="11">
    <source>
        <dbReference type="Pfam" id="PF25994"/>
    </source>
</evidence>
<keyword evidence="8" id="KW-0472">Membrane</keyword>
<evidence type="ECO:0000259" key="12">
    <source>
        <dbReference type="Pfam" id="PF26002"/>
    </source>
</evidence>
<keyword evidence="4 9" id="KW-1003">Cell membrane</keyword>
<feature type="domain" description="AprE-like long alpha-helical hairpin" evidence="11">
    <location>
        <begin position="84"/>
        <end position="274"/>
    </location>
</feature>
<dbReference type="PANTHER" id="PTHR30386:SF17">
    <property type="entry name" value="ALKALINE PROTEASE SECRETION PROTEIN APRE"/>
    <property type="match status" value="1"/>
</dbReference>
<dbReference type="SUPFAM" id="SSF51230">
    <property type="entry name" value="Single hybrid motif"/>
    <property type="match status" value="1"/>
</dbReference>
<dbReference type="OrthoDB" id="9810980at2"/>
<dbReference type="InterPro" id="IPR050739">
    <property type="entry name" value="MFP"/>
</dbReference>
<keyword evidence="5 9" id="KW-0997">Cell inner membrane</keyword>
<dbReference type="PRINTS" id="PR01490">
    <property type="entry name" value="RTXTOXIND"/>
</dbReference>
<feature type="coiled-coil region" evidence="10">
    <location>
        <begin position="80"/>
        <end position="114"/>
    </location>
</feature>
<evidence type="ECO:0000313" key="13">
    <source>
        <dbReference type="EMBL" id="PRY92932.1"/>
    </source>
</evidence>
<evidence type="ECO:0000256" key="3">
    <source>
        <dbReference type="ARBA" id="ARBA00022448"/>
    </source>
</evidence>
<comment type="caution">
    <text evidence="13">The sequence shown here is derived from an EMBL/GenBank/DDBJ whole genome shotgun (WGS) entry which is preliminary data.</text>
</comment>
<comment type="similarity">
    <text evidence="2 9">Belongs to the membrane fusion protein (MFP) (TC 8.A.1) family.</text>
</comment>
<evidence type="ECO:0000256" key="6">
    <source>
        <dbReference type="ARBA" id="ARBA00022692"/>
    </source>
</evidence>
<sequence length="429" mass="46235">MSGAKGPLALGAVALLILLGGFGVWAATTDIAGAVVAPGRIEVASNRQVVEHPDGGVVESLAVREGERVEAGDVLIVLEADALDAQIAVARDELLEQEARAARLRAERDGAEEIEFSDALLEAARSDPRAADLVEGQRNLFEARRETREGERARYLRQTEQIARQIDGIDAQGASLERQGELIDEELTAQETLLERGLAQTPRVLALRREAAGLLGRRGELTARRAQAEERTAEIELAIIGLDGQLRETAIGELRDVEARIRTLREELTAALDRRGRLEITAPVTGRVYDLAVFGPASVVAAGEPLLYIVPEGDALRIEVRVDPIHVDEVYPGQPARVRLPAFDARATPELLAVIADVSADAFADERTGAAFYRATIALADGEQARLSGGQALVPGMPVEAFIRTGDRTPLAYLLSPLTDYFARAFREG</sequence>
<feature type="domain" description="AprE-like beta-barrel" evidence="12">
    <location>
        <begin position="316"/>
        <end position="406"/>
    </location>
</feature>
<feature type="coiled-coil region" evidence="10">
    <location>
        <begin position="247"/>
        <end position="274"/>
    </location>
</feature>
<dbReference type="Gene3D" id="2.40.50.100">
    <property type="match status" value="1"/>
</dbReference>
<keyword evidence="14" id="KW-1185">Reference proteome</keyword>
<evidence type="ECO:0000256" key="9">
    <source>
        <dbReference type="RuleBase" id="RU365093"/>
    </source>
</evidence>
<dbReference type="RefSeq" id="WP_106160582.1">
    <property type="nucleotide sequence ID" value="NZ_PVTT01000002.1"/>
</dbReference>
<evidence type="ECO:0000256" key="1">
    <source>
        <dbReference type="ARBA" id="ARBA00004377"/>
    </source>
</evidence>
<evidence type="ECO:0000256" key="4">
    <source>
        <dbReference type="ARBA" id="ARBA00022475"/>
    </source>
</evidence>
<dbReference type="Pfam" id="PF25994">
    <property type="entry name" value="HH_AprE"/>
    <property type="match status" value="1"/>
</dbReference>
<evidence type="ECO:0000256" key="2">
    <source>
        <dbReference type="ARBA" id="ARBA00009477"/>
    </source>
</evidence>
<keyword evidence="7" id="KW-1133">Transmembrane helix</keyword>
<dbReference type="EMBL" id="PVTT01000002">
    <property type="protein sequence ID" value="PRY92932.1"/>
    <property type="molecule type" value="Genomic_DNA"/>
</dbReference>
<dbReference type="Proteomes" id="UP000238801">
    <property type="component" value="Unassembled WGS sequence"/>
</dbReference>
<evidence type="ECO:0000256" key="5">
    <source>
        <dbReference type="ARBA" id="ARBA00022519"/>
    </source>
</evidence>
<dbReference type="Pfam" id="PF26002">
    <property type="entry name" value="Beta-barrel_AprE"/>
    <property type="match status" value="1"/>
</dbReference>
<evidence type="ECO:0000313" key="14">
    <source>
        <dbReference type="Proteomes" id="UP000238801"/>
    </source>
</evidence>
<name>A0A2T0X1V4_9RHOB</name>
<reference evidence="13 14" key="1">
    <citation type="submission" date="2018-03" db="EMBL/GenBank/DDBJ databases">
        <title>Genomic Encyclopedia of Archaeal and Bacterial Type Strains, Phase II (KMG-II): from individual species to whole genera.</title>
        <authorList>
            <person name="Goeker M."/>
        </authorList>
    </citation>
    <scope>NUCLEOTIDE SEQUENCE [LARGE SCALE GENOMIC DNA]</scope>
    <source>
        <strain evidence="13 14">DSM 29318</strain>
    </source>
</reference>
<keyword evidence="6" id="KW-0812">Transmembrane</keyword>
<dbReference type="AlphaFoldDB" id="A0A2T0X1V4"/>
<organism evidence="13 14">
    <name type="scientific">Hasllibacter halocynthiae</name>
    <dbReference type="NCBI Taxonomy" id="595589"/>
    <lineage>
        <taxon>Bacteria</taxon>
        <taxon>Pseudomonadati</taxon>
        <taxon>Pseudomonadota</taxon>
        <taxon>Alphaproteobacteria</taxon>
        <taxon>Rhodobacterales</taxon>
        <taxon>Roseobacteraceae</taxon>
        <taxon>Hasllibacter</taxon>
    </lineage>
</organism>
<evidence type="ECO:0000256" key="10">
    <source>
        <dbReference type="SAM" id="Coils"/>
    </source>
</evidence>
<protein>
    <recommendedName>
        <fullName evidence="9">Membrane fusion protein (MFP) family protein</fullName>
    </recommendedName>
</protein>
<keyword evidence="3 9" id="KW-0813">Transport</keyword>
<evidence type="ECO:0000256" key="7">
    <source>
        <dbReference type="ARBA" id="ARBA00022989"/>
    </source>
</evidence>
<dbReference type="GO" id="GO:0005886">
    <property type="term" value="C:plasma membrane"/>
    <property type="evidence" value="ECO:0007669"/>
    <property type="project" value="UniProtKB-SubCell"/>
</dbReference>
<keyword evidence="10" id="KW-0175">Coiled coil</keyword>
<dbReference type="NCBIfam" id="TIGR01843">
    <property type="entry name" value="type_I_hlyD"/>
    <property type="match status" value="1"/>
</dbReference>
<dbReference type="Gene3D" id="2.40.30.170">
    <property type="match status" value="1"/>
</dbReference>
<dbReference type="InterPro" id="IPR058982">
    <property type="entry name" value="Beta-barrel_AprE"/>
</dbReference>
<proteinExistence type="inferred from homology"/>